<feature type="transmembrane region" description="Helical" evidence="1">
    <location>
        <begin position="6"/>
        <end position="23"/>
    </location>
</feature>
<dbReference type="AlphaFoldDB" id="A0A6F9XS49"/>
<proteinExistence type="predicted"/>
<evidence type="ECO:0000256" key="1">
    <source>
        <dbReference type="SAM" id="Phobius"/>
    </source>
</evidence>
<feature type="transmembrane region" description="Helical" evidence="1">
    <location>
        <begin position="35"/>
        <end position="59"/>
    </location>
</feature>
<dbReference type="Pfam" id="PF10688">
    <property type="entry name" value="Imp-YgjV"/>
    <property type="match status" value="1"/>
</dbReference>
<keyword evidence="1" id="KW-0472">Membrane</keyword>
<protein>
    <recommendedName>
        <fullName evidence="3">YgjV family protein</fullName>
    </recommendedName>
</protein>
<organism evidence="2">
    <name type="scientific">Ligilactobacillus agilis</name>
    <dbReference type="NCBI Taxonomy" id="1601"/>
    <lineage>
        <taxon>Bacteria</taxon>
        <taxon>Bacillati</taxon>
        <taxon>Bacillota</taxon>
        <taxon>Bacilli</taxon>
        <taxon>Lactobacillales</taxon>
        <taxon>Lactobacillaceae</taxon>
        <taxon>Ligilactobacillus</taxon>
    </lineage>
</organism>
<keyword evidence="1" id="KW-1133">Transmembrane helix</keyword>
<reference evidence="2" key="1">
    <citation type="submission" date="2019-10" db="EMBL/GenBank/DDBJ databases">
        <title>Lactobacillus agilis SY111 Whole Genome Sequencing Project.</title>
        <authorList>
            <person name="Suzuki S."/>
            <person name="Endo A."/>
            <person name="Maeno S."/>
            <person name="Shiwa Y."/>
            <person name="Matsutani M."/>
            <person name="Kajikawa A."/>
        </authorList>
    </citation>
    <scope>NUCLEOTIDE SEQUENCE</scope>
    <source>
        <strain evidence="2">SY111</strain>
    </source>
</reference>
<feature type="transmembrane region" description="Helical" evidence="1">
    <location>
        <begin position="74"/>
        <end position="95"/>
    </location>
</feature>
<gene>
    <name evidence="2" type="ORF">SY111_07350</name>
</gene>
<comment type="caution">
    <text evidence="2">The sequence shown here is derived from an EMBL/GenBank/DDBJ whole genome shotgun (WGS) entry which is preliminary data.</text>
</comment>
<accession>A0A6F9XS49</accession>
<name>A0A6F9XS49_9LACO</name>
<sequence>MVHFILVQAVCFLGTIIFFLSYQCRSNRNLFRMQLASYCCYMIHMFLLGALTGGTSYILNVVRSYCLSSRSRFLHSWQMCGVICCLQLVTLYLTWSNWWSLLPIIANIATTIGEYTYNSQKIRLVGLAINSPLKISYDFLVESWAGIFDELVTLASVIISIWRYGWKNLDRVEEIG</sequence>
<dbReference type="InterPro" id="IPR019629">
    <property type="entry name" value="Uncharacterised_HI1736/YgjV"/>
</dbReference>
<keyword evidence="1" id="KW-0812">Transmembrane</keyword>
<evidence type="ECO:0000313" key="2">
    <source>
        <dbReference type="EMBL" id="GET08111.1"/>
    </source>
</evidence>
<dbReference type="RefSeq" id="WP_172585825.1">
    <property type="nucleotide sequence ID" value="NZ_BLAN01000055.1"/>
</dbReference>
<evidence type="ECO:0008006" key="3">
    <source>
        <dbReference type="Google" id="ProtNLM"/>
    </source>
</evidence>
<dbReference type="Proteomes" id="UP000494178">
    <property type="component" value="Unassembled WGS sequence"/>
</dbReference>
<dbReference type="EMBL" id="BLAN01000055">
    <property type="protein sequence ID" value="GET08111.1"/>
    <property type="molecule type" value="Genomic_DNA"/>
</dbReference>